<feature type="transmembrane region" description="Helical" evidence="7">
    <location>
        <begin position="82"/>
        <end position="102"/>
    </location>
</feature>
<feature type="transmembrane region" description="Helical" evidence="7">
    <location>
        <begin position="237"/>
        <end position="259"/>
    </location>
</feature>
<dbReference type="RefSeq" id="WP_056956543.1">
    <property type="nucleotide sequence ID" value="NZ_AZFJ01000044.1"/>
</dbReference>
<feature type="transmembrane region" description="Helical" evidence="7">
    <location>
        <begin position="367"/>
        <end position="391"/>
    </location>
</feature>
<feature type="transmembrane region" description="Helical" evidence="7">
    <location>
        <begin position="12"/>
        <end position="31"/>
    </location>
</feature>
<keyword evidence="6 7" id="KW-0472">Membrane</keyword>
<evidence type="ECO:0000259" key="8">
    <source>
        <dbReference type="Pfam" id="PF00884"/>
    </source>
</evidence>
<dbReference type="InterPro" id="IPR050448">
    <property type="entry name" value="OpgB/LTA_synthase_biosynth"/>
</dbReference>
<feature type="transmembrane region" description="Helical" evidence="7">
    <location>
        <begin position="206"/>
        <end position="225"/>
    </location>
</feature>
<feature type="transmembrane region" description="Helical" evidence="7">
    <location>
        <begin position="271"/>
        <end position="294"/>
    </location>
</feature>
<dbReference type="AlphaFoldDB" id="A0A0R1U5F4"/>
<accession>A0A0R1U5F4</accession>
<evidence type="ECO:0000256" key="3">
    <source>
        <dbReference type="ARBA" id="ARBA00022475"/>
    </source>
</evidence>
<feature type="transmembrane region" description="Helical" evidence="7">
    <location>
        <begin position="515"/>
        <end position="533"/>
    </location>
</feature>
<name>A0A0R1U5F4_9LACO</name>
<keyword evidence="3" id="KW-1003">Cell membrane</keyword>
<sequence>MDSNNRENSSIWFRLSLIAAAVVAGWFAIFWKTSPEVLSAQTISAKYELAIILKQFTGVAIPFILIALGYIFANYDGVRIRLLWMVSVTTGLLLAVVMVVVYKVFNISFIYDAVMPVLRNTYAPVTGVAIGAVFLPAIKRFVADMGKRAFYGATILVLVVPAVFNKDVFLFNGGNSLWFGFYCFIIGVGLFEYHQRRGLIYTGLQTTLMILMGALATVLMTHISSVNYDDMSASVRFVSYSSIFSVLTAISAVQFFTVGADRRTRNISWDLTIGFVGLMIGTGDWLATGSLGIINSFNVVGTKATAVIALLLAAGLLLIGVATATASERLYSRLTEFKIWSFGSLSEAIKFILSGVKHGLKVVRSRLALFSMLIWMLLLSALSIIGSNFSWQIVPTAKSENLILYVLFDRFSIILLTFLVVLSIFFVILAVTTRYWVSVNLTTIIVVGFVVVNRLKSAARQEPLLPSDLSMIKAFPSLLGMVSIPFIVATVIVMVLVVLLTVWLERAHPVHMGTWKLRVLALVLPLLMTGFVSRMNHTGGVSSTIAIGMGDGPRFYNQLAGAENNGAVMQFLNNVDMTAMNEPQGYSKAAMMRIKSEYVAEAKKLNKTRANDFAKQTIILNLSESFADPTRVPNLSLNKDPIPYIRSLKRQTTAGVMMSSGYGGGTANMEYASLTSLDLAAFAPSLSTPFTQLPFTNSYGPSIAKLFTDTSGIHPNTALYYRRIHDYPKLGIKKFYYLGSKYKIKHQKKIENSPYLSDETAYDNAELRINSTQSGQFINLVTMQNHYPYSDHYYTNKGFEASGSALSSNTDTDEVEQFATGLSYTDTAVKKFIKEIDNINKPITFIWYGDHLPGGIYDGLDVTKNNVALHETDYFIYSNKYAREHEGAAKKLNYSVTDPSQFTSLAMMQTNSKVSAYYAMMNDVTKKLPAMSVNLNATESDTNRALMVNEQGKQVNASSLSAKQKKLLRDYKLIQYDTVSGKHYLGDDFFTKIIK</sequence>
<evidence type="ECO:0000256" key="4">
    <source>
        <dbReference type="ARBA" id="ARBA00022692"/>
    </source>
</evidence>
<comment type="caution">
    <text evidence="9">The sequence shown here is derived from an EMBL/GenBank/DDBJ whole genome shotgun (WGS) entry which is preliminary data.</text>
</comment>
<evidence type="ECO:0000313" key="10">
    <source>
        <dbReference type="Proteomes" id="UP000051922"/>
    </source>
</evidence>
<feature type="transmembrane region" description="Helical" evidence="7">
    <location>
        <begin position="475"/>
        <end position="503"/>
    </location>
</feature>
<evidence type="ECO:0000313" key="9">
    <source>
        <dbReference type="EMBL" id="KRL86504.1"/>
    </source>
</evidence>
<dbReference type="EMBL" id="AZFJ01000044">
    <property type="protein sequence ID" value="KRL86504.1"/>
    <property type="molecule type" value="Genomic_DNA"/>
</dbReference>
<dbReference type="STRING" id="1423783.FC50_GL000753"/>
<feature type="domain" description="Sulfatase N-terminal" evidence="8">
    <location>
        <begin position="616"/>
        <end position="891"/>
    </location>
</feature>
<dbReference type="InterPro" id="IPR017850">
    <property type="entry name" value="Alkaline_phosphatase_core_sf"/>
</dbReference>
<comment type="subcellular location">
    <subcellularLocation>
        <location evidence="1">Cell membrane</location>
        <topology evidence="1">Multi-pass membrane protein</topology>
    </subcellularLocation>
</comment>
<dbReference type="GO" id="GO:0005886">
    <property type="term" value="C:plasma membrane"/>
    <property type="evidence" value="ECO:0007669"/>
    <property type="project" value="UniProtKB-SubCell"/>
</dbReference>
<evidence type="ECO:0000256" key="2">
    <source>
        <dbReference type="ARBA" id="ARBA00004936"/>
    </source>
</evidence>
<dbReference type="Gene3D" id="3.40.720.10">
    <property type="entry name" value="Alkaline Phosphatase, subunit A"/>
    <property type="match status" value="1"/>
</dbReference>
<feature type="transmembrane region" description="Helical" evidence="7">
    <location>
        <begin position="122"/>
        <end position="142"/>
    </location>
</feature>
<keyword evidence="4 7" id="KW-0812">Transmembrane</keyword>
<evidence type="ECO:0000256" key="6">
    <source>
        <dbReference type="ARBA" id="ARBA00023136"/>
    </source>
</evidence>
<dbReference type="Pfam" id="PF00884">
    <property type="entry name" value="Sulfatase"/>
    <property type="match status" value="1"/>
</dbReference>
<evidence type="ECO:0000256" key="1">
    <source>
        <dbReference type="ARBA" id="ARBA00004651"/>
    </source>
</evidence>
<dbReference type="Proteomes" id="UP000051922">
    <property type="component" value="Unassembled WGS sequence"/>
</dbReference>
<dbReference type="CDD" id="cd16015">
    <property type="entry name" value="LTA_synthase"/>
    <property type="match status" value="1"/>
</dbReference>
<keyword evidence="10" id="KW-1185">Reference proteome</keyword>
<feature type="transmembrane region" description="Helical" evidence="7">
    <location>
        <begin position="306"/>
        <end position="326"/>
    </location>
</feature>
<gene>
    <name evidence="9" type="ORF">FC50_GL000753</name>
</gene>
<keyword evidence="5 7" id="KW-1133">Transmembrane helix</keyword>
<feature type="transmembrane region" description="Helical" evidence="7">
    <location>
        <begin position="51"/>
        <end position="73"/>
    </location>
</feature>
<dbReference type="OrthoDB" id="243547at2"/>
<reference evidence="9 10" key="1">
    <citation type="journal article" date="2015" name="Genome Announc.">
        <title>Expanding the biotechnology potential of lactobacilli through comparative genomics of 213 strains and associated genera.</title>
        <authorList>
            <person name="Sun Z."/>
            <person name="Harris H.M."/>
            <person name="McCann A."/>
            <person name="Guo C."/>
            <person name="Argimon S."/>
            <person name="Zhang W."/>
            <person name="Yang X."/>
            <person name="Jeffery I.B."/>
            <person name="Cooney J.C."/>
            <person name="Kagawa T.F."/>
            <person name="Liu W."/>
            <person name="Song Y."/>
            <person name="Salvetti E."/>
            <person name="Wrobel A."/>
            <person name="Rasinkangas P."/>
            <person name="Parkhill J."/>
            <person name="Rea M.C."/>
            <person name="O'Sullivan O."/>
            <person name="Ritari J."/>
            <person name="Douillard F.P."/>
            <person name="Paul Ross R."/>
            <person name="Yang R."/>
            <person name="Briner A.E."/>
            <person name="Felis G.E."/>
            <person name="de Vos W.M."/>
            <person name="Barrangou R."/>
            <person name="Klaenhammer T.R."/>
            <person name="Caufield P.W."/>
            <person name="Cui Y."/>
            <person name="Zhang H."/>
            <person name="O'Toole P.W."/>
        </authorList>
    </citation>
    <scope>NUCLEOTIDE SEQUENCE [LARGE SCALE GENOMIC DNA]</scope>
    <source>
        <strain evidence="9 10">DSM 15945</strain>
    </source>
</reference>
<evidence type="ECO:0000256" key="7">
    <source>
        <dbReference type="SAM" id="Phobius"/>
    </source>
</evidence>
<feature type="transmembrane region" description="Helical" evidence="7">
    <location>
        <begin position="149"/>
        <end position="164"/>
    </location>
</feature>
<dbReference type="PATRIC" id="fig|1423783.4.peg.779"/>
<organism evidence="9 10">
    <name type="scientific">Lacticaseibacillus pantheris DSM 15945 = JCM 12539 = NBRC 106106</name>
    <dbReference type="NCBI Taxonomy" id="1423783"/>
    <lineage>
        <taxon>Bacteria</taxon>
        <taxon>Bacillati</taxon>
        <taxon>Bacillota</taxon>
        <taxon>Bacilli</taxon>
        <taxon>Lactobacillales</taxon>
        <taxon>Lactobacillaceae</taxon>
        <taxon>Lacticaseibacillus</taxon>
    </lineage>
</organism>
<dbReference type="PANTHER" id="PTHR47371:SF3">
    <property type="entry name" value="PHOSPHOGLYCEROL TRANSFERASE I"/>
    <property type="match status" value="1"/>
</dbReference>
<feature type="transmembrane region" description="Helical" evidence="7">
    <location>
        <begin position="411"/>
        <end position="430"/>
    </location>
</feature>
<feature type="transmembrane region" description="Helical" evidence="7">
    <location>
        <begin position="176"/>
        <end position="194"/>
    </location>
</feature>
<dbReference type="InterPro" id="IPR000917">
    <property type="entry name" value="Sulfatase_N"/>
</dbReference>
<dbReference type="PANTHER" id="PTHR47371">
    <property type="entry name" value="LIPOTEICHOIC ACID SYNTHASE"/>
    <property type="match status" value="1"/>
</dbReference>
<evidence type="ECO:0000256" key="5">
    <source>
        <dbReference type="ARBA" id="ARBA00022989"/>
    </source>
</evidence>
<proteinExistence type="predicted"/>
<feature type="transmembrane region" description="Helical" evidence="7">
    <location>
        <begin position="437"/>
        <end position="455"/>
    </location>
</feature>
<protein>
    <recommendedName>
        <fullName evidence="8">Sulfatase N-terminal domain-containing protein</fullName>
    </recommendedName>
</protein>
<comment type="pathway">
    <text evidence="2">Cell wall biogenesis; lipoteichoic acid biosynthesis.</text>
</comment>